<sequence>MLYPYCGYSIREPELLLPGNALAFQQLTKFFDFLRRQRLLHDLFRILAINDLCLISVMGMVFDIKTFQQTSTDLSTDRDLVFQRSSFDLFFQIQRDFQ</sequence>
<dbReference type="AlphaFoldDB" id="E0SHS6"/>
<dbReference type="KEGG" id="ddd:Dda3937_00026"/>
<organism evidence="1 2">
    <name type="scientific">Dickeya dadantii (strain 3937)</name>
    <name type="common">Erwinia chrysanthemi (strain 3937)</name>
    <dbReference type="NCBI Taxonomy" id="198628"/>
    <lineage>
        <taxon>Bacteria</taxon>
        <taxon>Pseudomonadati</taxon>
        <taxon>Pseudomonadota</taxon>
        <taxon>Gammaproteobacteria</taxon>
        <taxon>Enterobacterales</taxon>
        <taxon>Pectobacteriaceae</taxon>
        <taxon>Dickeya</taxon>
    </lineage>
</organism>
<name>E0SHS6_DICD3</name>
<keyword evidence="2" id="KW-1185">Reference proteome</keyword>
<reference evidence="1 2" key="1">
    <citation type="journal article" date="2011" name="J. Bacteriol.">
        <title>Genome sequence of the plant-pathogenic bacterium Dickeya dadantii 3937.</title>
        <authorList>
            <person name="Glasner J.D."/>
            <person name="Yang C.H."/>
            <person name="Reverchon S."/>
            <person name="Hugouvieux-Cotte-Pattat N."/>
            <person name="Condemine G."/>
            <person name="Bohin J.P."/>
            <person name="Van Gijsegem F."/>
            <person name="Yang S."/>
            <person name="Franza T."/>
            <person name="Expert D."/>
            <person name="Plunkett G. III"/>
            <person name="San Francisco M.J."/>
            <person name="Charkowski A.O."/>
            <person name="Py B."/>
            <person name="Bell K."/>
            <person name="Rauscher L."/>
            <person name="Rodriguez-Palenzuela P."/>
            <person name="Toussaint A."/>
            <person name="Holeva M.C."/>
            <person name="He S.Y."/>
            <person name="Douet V."/>
            <person name="Boccara M."/>
            <person name="Blanco C."/>
            <person name="Toth I."/>
            <person name="Anderson B.D."/>
            <person name="Biehl B.S."/>
            <person name="Mau B."/>
            <person name="Flynn S.M."/>
            <person name="Barras F."/>
            <person name="Lindeberg M."/>
            <person name="Birch P.R."/>
            <person name="Tsuyumu S."/>
            <person name="Shi X."/>
            <person name="Hibbing M."/>
            <person name="Yap M.N."/>
            <person name="Carpentier M."/>
            <person name="Dassa E."/>
            <person name="Umehara M."/>
            <person name="Kim J.F."/>
            <person name="Rusch M."/>
            <person name="Soni P."/>
            <person name="Mayhew G.F."/>
            <person name="Fouts D.E."/>
            <person name="Gill S.R."/>
            <person name="Blattner F.R."/>
            <person name="Keen N.T."/>
            <person name="Perna N.T."/>
        </authorList>
    </citation>
    <scope>NUCLEOTIDE SEQUENCE [LARGE SCALE GENOMIC DNA]</scope>
    <source>
        <strain evidence="1 2">3937</strain>
    </source>
</reference>
<gene>
    <name evidence="1" type="ordered locus">Dda3937_00026</name>
</gene>
<evidence type="ECO:0000313" key="1">
    <source>
        <dbReference type="EMBL" id="ADM99019.1"/>
    </source>
</evidence>
<proteinExistence type="predicted"/>
<evidence type="ECO:0000313" key="2">
    <source>
        <dbReference type="Proteomes" id="UP000006859"/>
    </source>
</evidence>
<dbReference type="EMBL" id="CP002038">
    <property type="protein sequence ID" value="ADM99019.1"/>
    <property type="molecule type" value="Genomic_DNA"/>
</dbReference>
<protein>
    <submittedName>
        <fullName evidence="1">Uncharacterized protein</fullName>
    </submittedName>
</protein>
<dbReference type="HOGENOM" id="CLU_2329252_0_0_6"/>
<dbReference type="Proteomes" id="UP000006859">
    <property type="component" value="Chromosome"/>
</dbReference>
<accession>E0SHS6</accession>